<evidence type="ECO:0000313" key="2">
    <source>
        <dbReference type="Proteomes" id="UP000578686"/>
    </source>
</evidence>
<dbReference type="RefSeq" id="WP_167970491.1">
    <property type="nucleotide sequence ID" value="NZ_BHZG01000131.1"/>
</dbReference>
<reference evidence="1 2" key="1">
    <citation type="submission" date="2020-03" db="EMBL/GenBank/DDBJ databases">
        <title>Draft genome of Streptomyces sp. ventii, isolated from the Axial Seamount in the Pacific Ocean, and resequencing of the two type strains Streptomyces lonarensis strain NCL 716 and Streptomyces bohaiensis strain 11A07.</title>
        <authorList>
            <person name="Loughran R.M."/>
            <person name="Pfannmuller K.M."/>
            <person name="Wasson B.J."/>
            <person name="Deadmond M.C."/>
            <person name="Paddock B.E."/>
            <person name="Koyack M.J."/>
            <person name="Gallegos D.A."/>
            <person name="Mitchell E.A."/>
            <person name="Ushijima B."/>
            <person name="Saw J.H."/>
            <person name="Mcphail K.L."/>
            <person name="Videau P."/>
        </authorList>
    </citation>
    <scope>NUCLEOTIDE SEQUENCE [LARGE SCALE GENOMIC DNA]</scope>
    <source>
        <strain evidence="1 2">NCL716</strain>
    </source>
</reference>
<organism evidence="1 2">
    <name type="scientific">Streptomyces lonarensis</name>
    <dbReference type="NCBI Taxonomy" id="700599"/>
    <lineage>
        <taxon>Bacteria</taxon>
        <taxon>Bacillati</taxon>
        <taxon>Actinomycetota</taxon>
        <taxon>Actinomycetes</taxon>
        <taxon>Kitasatosporales</taxon>
        <taxon>Streptomycetaceae</taxon>
        <taxon>Streptomyces</taxon>
    </lineage>
</organism>
<accession>A0A7X6HZ92</accession>
<evidence type="ECO:0000313" key="1">
    <source>
        <dbReference type="EMBL" id="NJQ06421.1"/>
    </source>
</evidence>
<dbReference type="Pfam" id="PF17645">
    <property type="entry name" value="Amdase"/>
    <property type="match status" value="1"/>
</dbReference>
<proteinExistence type="predicted"/>
<dbReference type="InterPro" id="IPR053714">
    <property type="entry name" value="Iso_Racemase_Enz_sf"/>
</dbReference>
<sequence length="263" mass="27070">MRETAQAQSATHATDATDATRTGTVGFLYPGFSAEDDAPRMEGMLNAAGGRVRLPLVHTDIGTDAHEVGALLEMGSVQRLVPGAAELREQGAEAVMWACTSASFVFGLEGARRQAAELAEVAGVPASSTSFAFADAVHAVGAGRVAVAATYPEDVAQLFATFLRDSGTAVTGVRSAGIITAAEVGTWGYDEVLALARAGDDPTADAVLLPDTAMHTAAWVTALEEALGKTVLTAHQVTAWQGLRLIGRSVECPALGTLFTAAD</sequence>
<dbReference type="Proteomes" id="UP000578686">
    <property type="component" value="Unassembled WGS sequence"/>
</dbReference>
<gene>
    <name evidence="1" type="ORF">HCN56_12710</name>
</gene>
<dbReference type="Gene3D" id="3.40.50.12500">
    <property type="match status" value="1"/>
</dbReference>
<dbReference type="PANTHER" id="PTHR40267">
    <property type="entry name" value="BLR3294 PROTEIN"/>
    <property type="match status" value="1"/>
</dbReference>
<name>A0A7X6HZ92_9ACTN</name>
<dbReference type="AlphaFoldDB" id="A0A7X6HZ92"/>
<dbReference type="InterPro" id="IPR026286">
    <property type="entry name" value="MaiA/AMDase"/>
</dbReference>
<comment type="caution">
    <text evidence="1">The sequence shown here is derived from an EMBL/GenBank/DDBJ whole genome shotgun (WGS) entry which is preliminary data.</text>
</comment>
<protein>
    <submittedName>
        <fullName evidence="1">Decarboxylase</fullName>
    </submittedName>
</protein>
<dbReference type="PANTHER" id="PTHR40267:SF1">
    <property type="entry name" value="BLR3294 PROTEIN"/>
    <property type="match status" value="1"/>
</dbReference>
<keyword evidence="2" id="KW-1185">Reference proteome</keyword>
<dbReference type="EMBL" id="JAAVJD010000083">
    <property type="protein sequence ID" value="NJQ06421.1"/>
    <property type="molecule type" value="Genomic_DNA"/>
</dbReference>